<evidence type="ECO:0000256" key="4">
    <source>
        <dbReference type="ARBA" id="ARBA00022475"/>
    </source>
</evidence>
<keyword evidence="7" id="KW-0479">Metal-binding</keyword>
<keyword evidence="6" id="KW-0812">Transmembrane</keyword>
<dbReference type="PANTHER" id="PTHR30333">
    <property type="entry name" value="CYTOCHROME C-TYPE PROTEIN"/>
    <property type="match status" value="1"/>
</dbReference>
<keyword evidence="11" id="KW-0472">Membrane</keyword>
<dbReference type="GO" id="GO:0005886">
    <property type="term" value="C:plasma membrane"/>
    <property type="evidence" value="ECO:0007669"/>
    <property type="project" value="UniProtKB-SubCell"/>
</dbReference>
<dbReference type="SUPFAM" id="SSF48695">
    <property type="entry name" value="Multiheme cytochromes"/>
    <property type="match status" value="1"/>
</dbReference>
<comment type="subcellular location">
    <subcellularLocation>
        <location evidence="1">Cell membrane</location>
    </subcellularLocation>
</comment>
<dbReference type="InterPro" id="IPR005126">
    <property type="entry name" value="NapC/NirT_cyt_c_N"/>
</dbReference>
<organism evidence="14">
    <name type="scientific">Fundidesulfovibrio putealis</name>
    <dbReference type="NCBI Taxonomy" id="270496"/>
    <lineage>
        <taxon>Bacteria</taxon>
        <taxon>Pseudomonadati</taxon>
        <taxon>Thermodesulfobacteriota</taxon>
        <taxon>Desulfovibrionia</taxon>
        <taxon>Desulfovibrionales</taxon>
        <taxon>Desulfovibrionaceae</taxon>
        <taxon>Fundidesulfovibrio</taxon>
    </lineage>
</organism>
<keyword evidence="9" id="KW-1133">Transmembrane helix</keyword>
<dbReference type="Gene3D" id="1.10.3820.10">
    <property type="entry name" value="Di-heme elbow motif domain"/>
    <property type="match status" value="1"/>
</dbReference>
<keyword evidence="4" id="KW-1003">Cell membrane</keyword>
<proteinExistence type="inferred from homology"/>
<evidence type="ECO:0000256" key="1">
    <source>
        <dbReference type="ARBA" id="ARBA00004236"/>
    </source>
</evidence>
<dbReference type="InterPro" id="IPR036280">
    <property type="entry name" value="Multihaem_cyt_sf"/>
</dbReference>
<keyword evidence="12" id="KW-0732">Signal</keyword>
<evidence type="ECO:0000256" key="10">
    <source>
        <dbReference type="ARBA" id="ARBA00023004"/>
    </source>
</evidence>
<keyword evidence="5" id="KW-0349">Heme</keyword>
<name>A0A7C4EMQ3_9BACT</name>
<evidence type="ECO:0000256" key="7">
    <source>
        <dbReference type="ARBA" id="ARBA00022723"/>
    </source>
</evidence>
<evidence type="ECO:0000256" key="12">
    <source>
        <dbReference type="SAM" id="SignalP"/>
    </source>
</evidence>
<feature type="chain" id="PRO_5028379378" evidence="12">
    <location>
        <begin position="20"/>
        <end position="141"/>
    </location>
</feature>
<evidence type="ECO:0000256" key="2">
    <source>
        <dbReference type="ARBA" id="ARBA00007395"/>
    </source>
</evidence>
<evidence type="ECO:0000256" key="8">
    <source>
        <dbReference type="ARBA" id="ARBA00022982"/>
    </source>
</evidence>
<dbReference type="Pfam" id="PF03264">
    <property type="entry name" value="Cytochrom_NNT"/>
    <property type="match status" value="1"/>
</dbReference>
<keyword evidence="3" id="KW-0813">Transport</keyword>
<comment type="similarity">
    <text evidence="2">Belongs to the NapC/NirT/NrfH family.</text>
</comment>
<accession>A0A7C4EMQ3</accession>
<reference evidence="14" key="1">
    <citation type="journal article" date="2020" name="mSystems">
        <title>Genome- and Community-Level Interaction Insights into Carbon Utilization and Element Cycling Functions of Hydrothermarchaeota in Hydrothermal Sediment.</title>
        <authorList>
            <person name="Zhou Z."/>
            <person name="Liu Y."/>
            <person name="Xu W."/>
            <person name="Pan J."/>
            <person name="Luo Z.H."/>
            <person name="Li M."/>
        </authorList>
    </citation>
    <scope>NUCLEOTIDE SEQUENCE [LARGE SCALE GENOMIC DNA]</scope>
    <source>
        <strain evidence="14">SpSt-413</strain>
    </source>
</reference>
<evidence type="ECO:0000259" key="13">
    <source>
        <dbReference type="Pfam" id="PF03264"/>
    </source>
</evidence>
<evidence type="ECO:0000256" key="9">
    <source>
        <dbReference type="ARBA" id="ARBA00022989"/>
    </source>
</evidence>
<evidence type="ECO:0000256" key="3">
    <source>
        <dbReference type="ARBA" id="ARBA00022448"/>
    </source>
</evidence>
<dbReference type="AlphaFoldDB" id="A0A7C4EMQ3"/>
<evidence type="ECO:0000256" key="11">
    <source>
        <dbReference type="ARBA" id="ARBA00023136"/>
    </source>
</evidence>
<dbReference type="GO" id="GO:0009061">
    <property type="term" value="P:anaerobic respiration"/>
    <property type="evidence" value="ECO:0007669"/>
    <property type="project" value="TreeGrafter"/>
</dbReference>
<evidence type="ECO:0000313" key="14">
    <source>
        <dbReference type="EMBL" id="HGG92716.1"/>
    </source>
</evidence>
<feature type="signal peptide" evidence="12">
    <location>
        <begin position="1"/>
        <end position="19"/>
    </location>
</feature>
<protein>
    <submittedName>
        <fullName evidence="14">7-cyano-7-deazaguanine reductase</fullName>
    </submittedName>
</protein>
<sequence length="141" mass="15155">MVLLVVLVLGVGGAYTMQATDQAAFCSGCHSMDAQFWTFKHSGHAKLACNDCHAPQNLAAKIPFKAAAGASDAWSTVTKNIPDVIHANKLHKDVIQANCKRCHAPTIETVAMDSKPYCVDCHRSVPHKSRTPISTRKVADG</sequence>
<dbReference type="PANTHER" id="PTHR30333:SF1">
    <property type="entry name" value="CYTOCHROME C-TYPE PROTEIN NAPC"/>
    <property type="match status" value="1"/>
</dbReference>
<gene>
    <name evidence="14" type="ORF">ENR59_07155</name>
</gene>
<keyword evidence="8" id="KW-0249">Electron transport</keyword>
<dbReference type="InterPro" id="IPR038266">
    <property type="entry name" value="NapC/NirT_cytc_sf"/>
</dbReference>
<comment type="caution">
    <text evidence="14">The sequence shown here is derived from an EMBL/GenBank/DDBJ whole genome shotgun (WGS) entry which is preliminary data.</text>
</comment>
<dbReference type="EMBL" id="DSRP01000492">
    <property type="protein sequence ID" value="HGG92716.1"/>
    <property type="molecule type" value="Genomic_DNA"/>
</dbReference>
<evidence type="ECO:0000256" key="6">
    <source>
        <dbReference type="ARBA" id="ARBA00022692"/>
    </source>
</evidence>
<dbReference type="InterPro" id="IPR051174">
    <property type="entry name" value="Cytochrome_c-type_ET"/>
</dbReference>
<feature type="domain" description="NapC/NirT cytochrome c N-terminal" evidence="13">
    <location>
        <begin position="4"/>
        <end position="88"/>
    </location>
</feature>
<evidence type="ECO:0000256" key="5">
    <source>
        <dbReference type="ARBA" id="ARBA00022617"/>
    </source>
</evidence>
<keyword evidence="10" id="KW-0408">Iron</keyword>
<dbReference type="GO" id="GO:0046872">
    <property type="term" value="F:metal ion binding"/>
    <property type="evidence" value="ECO:0007669"/>
    <property type="project" value="UniProtKB-KW"/>
</dbReference>
<dbReference type="GO" id="GO:0009055">
    <property type="term" value="F:electron transfer activity"/>
    <property type="evidence" value="ECO:0007669"/>
    <property type="project" value="TreeGrafter"/>
</dbReference>